<proteinExistence type="predicted"/>
<comment type="caution">
    <text evidence="1">The sequence shown here is derived from an EMBL/GenBank/DDBJ whole genome shotgun (WGS) entry which is preliminary data.</text>
</comment>
<gene>
    <name evidence="1" type="ORF">Goklo_029217</name>
</gene>
<dbReference type="Proteomes" id="UP000593573">
    <property type="component" value="Unassembled WGS sequence"/>
</dbReference>
<protein>
    <submittedName>
        <fullName evidence="1">Uncharacterized protein</fullName>
    </submittedName>
</protein>
<organism evidence="1 2">
    <name type="scientific">Gossypium klotzschianum</name>
    <dbReference type="NCBI Taxonomy" id="34286"/>
    <lineage>
        <taxon>Eukaryota</taxon>
        <taxon>Viridiplantae</taxon>
        <taxon>Streptophyta</taxon>
        <taxon>Embryophyta</taxon>
        <taxon>Tracheophyta</taxon>
        <taxon>Spermatophyta</taxon>
        <taxon>Magnoliopsida</taxon>
        <taxon>eudicotyledons</taxon>
        <taxon>Gunneridae</taxon>
        <taxon>Pentapetalae</taxon>
        <taxon>rosids</taxon>
        <taxon>malvids</taxon>
        <taxon>Malvales</taxon>
        <taxon>Malvaceae</taxon>
        <taxon>Malvoideae</taxon>
        <taxon>Gossypium</taxon>
    </lineage>
</organism>
<keyword evidence="2" id="KW-1185">Reference proteome</keyword>
<dbReference type="OrthoDB" id="993114at2759"/>
<name>A0A7J8W3N4_9ROSI</name>
<accession>A0A7J8W3N4</accession>
<dbReference type="AlphaFoldDB" id="A0A7J8W3N4"/>
<sequence>MVHRDTKKKVDVFALSIYGLIFFLEHCDTLMKHLRICFIDWTRESHLSQQFWPRHLDL</sequence>
<dbReference type="EMBL" id="JABFAB010182013">
    <property type="protein sequence ID" value="MBA0669691.1"/>
    <property type="molecule type" value="Genomic_DNA"/>
</dbReference>
<evidence type="ECO:0000313" key="1">
    <source>
        <dbReference type="EMBL" id="MBA0669691.1"/>
    </source>
</evidence>
<reference evidence="1 2" key="1">
    <citation type="journal article" date="2019" name="Genome Biol. Evol.">
        <title>Insights into the evolution of the New World diploid cottons (Gossypium, subgenus Houzingenia) based on genome sequencing.</title>
        <authorList>
            <person name="Grover C.E."/>
            <person name="Arick M.A. 2nd"/>
            <person name="Thrash A."/>
            <person name="Conover J.L."/>
            <person name="Sanders W.S."/>
            <person name="Peterson D.G."/>
            <person name="Frelichowski J.E."/>
            <person name="Scheffler J.A."/>
            <person name="Scheffler B.E."/>
            <person name="Wendel J.F."/>
        </authorList>
    </citation>
    <scope>NUCLEOTIDE SEQUENCE [LARGE SCALE GENOMIC DNA]</scope>
    <source>
        <strain evidence="1">57</strain>
        <tissue evidence="1">Leaf</tissue>
    </source>
</reference>
<evidence type="ECO:0000313" key="2">
    <source>
        <dbReference type="Proteomes" id="UP000593573"/>
    </source>
</evidence>